<feature type="signal peptide" evidence="3">
    <location>
        <begin position="1"/>
        <end position="21"/>
    </location>
</feature>
<reference evidence="5 6" key="1">
    <citation type="submission" date="2015-04" db="EMBL/GenBank/DDBJ databases">
        <title>Genome sequence of aromatic hydrocarbons-degrading Sphingobium chungbukense DJ77.</title>
        <authorList>
            <person name="Kim Y.-C."/>
            <person name="Chae J.-C."/>
        </authorList>
    </citation>
    <scope>NUCLEOTIDE SEQUENCE [LARGE SCALE GENOMIC DNA]</scope>
    <source>
        <strain evidence="5 6">DJ77</strain>
    </source>
</reference>
<feature type="chain" id="PRO_5005650348" evidence="3">
    <location>
        <begin position="22"/>
        <end position="218"/>
    </location>
</feature>
<dbReference type="STRING" id="56193.YP76_14940"/>
<comment type="similarity">
    <text evidence="1">Belongs to the transglycosylase Slt family.</text>
</comment>
<organism evidence="5 6">
    <name type="scientific">Sphingobium chungbukense</name>
    <dbReference type="NCBI Taxonomy" id="56193"/>
    <lineage>
        <taxon>Bacteria</taxon>
        <taxon>Pseudomonadati</taxon>
        <taxon>Pseudomonadota</taxon>
        <taxon>Alphaproteobacteria</taxon>
        <taxon>Sphingomonadales</taxon>
        <taxon>Sphingomonadaceae</taxon>
        <taxon>Sphingobium</taxon>
    </lineage>
</organism>
<comment type="similarity">
    <text evidence="2">Belongs to the virb1 family.</text>
</comment>
<protein>
    <submittedName>
        <fullName evidence="5">Lytic transglycosylase</fullName>
    </submittedName>
</protein>
<comment type="caution">
    <text evidence="5">The sequence shown here is derived from an EMBL/GenBank/DDBJ whole genome shotgun (WGS) entry which is preliminary data.</text>
</comment>
<gene>
    <name evidence="5" type="ORF">YP76_14940</name>
</gene>
<dbReference type="AlphaFoldDB" id="A0A0M3AM50"/>
<feature type="domain" description="Transglycosylase SLT" evidence="4">
    <location>
        <begin position="103"/>
        <end position="201"/>
    </location>
</feature>
<dbReference type="InterPro" id="IPR023346">
    <property type="entry name" value="Lysozyme-like_dom_sf"/>
</dbReference>
<evidence type="ECO:0000256" key="2">
    <source>
        <dbReference type="ARBA" id="ARBA00009387"/>
    </source>
</evidence>
<dbReference type="RefSeq" id="WP_046764440.1">
    <property type="nucleotide sequence ID" value="NZ_LBIC01000007.1"/>
</dbReference>
<dbReference type="CDD" id="cd00254">
    <property type="entry name" value="LT-like"/>
    <property type="match status" value="1"/>
</dbReference>
<evidence type="ECO:0000313" key="6">
    <source>
        <dbReference type="Proteomes" id="UP000033874"/>
    </source>
</evidence>
<dbReference type="PATRIC" id="fig|56193.3.peg.3124"/>
<dbReference type="PANTHER" id="PTHR37423">
    <property type="entry name" value="SOLUBLE LYTIC MUREIN TRANSGLYCOSYLASE-RELATED"/>
    <property type="match status" value="1"/>
</dbReference>
<dbReference type="InterPro" id="IPR008258">
    <property type="entry name" value="Transglycosylase_SLT_dom_1"/>
</dbReference>
<dbReference type="EMBL" id="LBIC01000007">
    <property type="protein sequence ID" value="KKW90920.1"/>
    <property type="molecule type" value="Genomic_DNA"/>
</dbReference>
<sequence length="218" mass="23488">MTIKTLLIAGIAITSAIPASAQELPTPATIEATASHSDGIRIAETSNGFQLVEHGLWRSAQDGPAPVVTVPRTGRVNLPYRYERNPQPGPSGFRRASYLPHIYAAEAKYSLPAGLLDALVWTESRYNPLAVSPAGAAGLGQLMPATAKELGVFNRFDPMANIFGAARYLRQMLDRFGVVHLAVAAYNAGPRAVERAGGIPRNGETPGYVRDVLRHWQF</sequence>
<name>A0A0M3AM50_9SPHN</name>
<keyword evidence="6" id="KW-1185">Reference proteome</keyword>
<accession>A0A0M3AM50</accession>
<dbReference type="Pfam" id="PF01464">
    <property type="entry name" value="SLT"/>
    <property type="match status" value="1"/>
</dbReference>
<evidence type="ECO:0000313" key="5">
    <source>
        <dbReference type="EMBL" id="KKW90920.1"/>
    </source>
</evidence>
<dbReference type="Proteomes" id="UP000033874">
    <property type="component" value="Unassembled WGS sequence"/>
</dbReference>
<keyword evidence="3" id="KW-0732">Signal</keyword>
<evidence type="ECO:0000259" key="4">
    <source>
        <dbReference type="Pfam" id="PF01464"/>
    </source>
</evidence>
<dbReference type="Gene3D" id="1.10.530.10">
    <property type="match status" value="1"/>
</dbReference>
<dbReference type="SUPFAM" id="SSF53955">
    <property type="entry name" value="Lysozyme-like"/>
    <property type="match status" value="1"/>
</dbReference>
<proteinExistence type="inferred from homology"/>
<evidence type="ECO:0000256" key="3">
    <source>
        <dbReference type="SAM" id="SignalP"/>
    </source>
</evidence>
<dbReference type="PANTHER" id="PTHR37423:SF2">
    <property type="entry name" value="MEMBRANE-BOUND LYTIC MUREIN TRANSGLYCOSYLASE C"/>
    <property type="match status" value="1"/>
</dbReference>
<evidence type="ECO:0000256" key="1">
    <source>
        <dbReference type="ARBA" id="ARBA00007734"/>
    </source>
</evidence>